<evidence type="ECO:0008006" key="4">
    <source>
        <dbReference type="Google" id="ProtNLM"/>
    </source>
</evidence>
<dbReference type="NCBIfam" id="TIGR02532">
    <property type="entry name" value="IV_pilin_GFxxxE"/>
    <property type="match status" value="1"/>
</dbReference>
<organism evidence="2 3">
    <name type="scientific">Candidatus Yonathbacteria bacterium RIFCSPHIGHO2_01_FULL_51_10</name>
    <dbReference type="NCBI Taxonomy" id="1802723"/>
    <lineage>
        <taxon>Bacteria</taxon>
        <taxon>Candidatus Yonathiibacteriota</taxon>
    </lineage>
</organism>
<dbReference type="InterPro" id="IPR012902">
    <property type="entry name" value="N_methyl_site"/>
</dbReference>
<dbReference type="EMBL" id="MHUS01000007">
    <property type="protein sequence ID" value="OHA81859.1"/>
    <property type="molecule type" value="Genomic_DNA"/>
</dbReference>
<keyword evidence="1" id="KW-0812">Transmembrane</keyword>
<evidence type="ECO:0000313" key="3">
    <source>
        <dbReference type="Proteomes" id="UP000176997"/>
    </source>
</evidence>
<dbReference type="Proteomes" id="UP000176997">
    <property type="component" value="Unassembled WGS sequence"/>
</dbReference>
<dbReference type="STRING" id="1802723.A2675_01785"/>
<gene>
    <name evidence="2" type="ORF">A2675_01785</name>
</gene>
<feature type="transmembrane region" description="Helical" evidence="1">
    <location>
        <begin position="7"/>
        <end position="28"/>
    </location>
</feature>
<name>A0A1G2SAY8_9BACT</name>
<keyword evidence="1" id="KW-0472">Membrane</keyword>
<sequence>MQRGFGLIEILIGAAILATTVWSIAGYYQQALKVSQSTGQVMQASFLLEEGIEVAQFFRDGSWSNISGMAAGTPYYLVWSGTAWATSTTPSMIDGTFTRSIVASDVYRNGSDDITTSGGTLDAGTREITATVIWQDHGTTVSRSLSAYLANIF</sequence>
<dbReference type="AlphaFoldDB" id="A0A1G2SAY8"/>
<evidence type="ECO:0000256" key="1">
    <source>
        <dbReference type="SAM" id="Phobius"/>
    </source>
</evidence>
<proteinExistence type="predicted"/>
<reference evidence="2 3" key="1">
    <citation type="journal article" date="2016" name="Nat. Commun.">
        <title>Thousands of microbial genomes shed light on interconnected biogeochemical processes in an aquifer system.</title>
        <authorList>
            <person name="Anantharaman K."/>
            <person name="Brown C.T."/>
            <person name="Hug L.A."/>
            <person name="Sharon I."/>
            <person name="Castelle C.J."/>
            <person name="Probst A.J."/>
            <person name="Thomas B.C."/>
            <person name="Singh A."/>
            <person name="Wilkins M.J."/>
            <person name="Karaoz U."/>
            <person name="Brodie E.L."/>
            <person name="Williams K.H."/>
            <person name="Hubbard S.S."/>
            <person name="Banfield J.F."/>
        </authorList>
    </citation>
    <scope>NUCLEOTIDE SEQUENCE [LARGE SCALE GENOMIC DNA]</scope>
</reference>
<evidence type="ECO:0000313" key="2">
    <source>
        <dbReference type="EMBL" id="OHA81859.1"/>
    </source>
</evidence>
<protein>
    <recommendedName>
        <fullName evidence="4">Prepilin-type N-terminal cleavage/methylation domain-containing protein</fullName>
    </recommendedName>
</protein>
<accession>A0A1G2SAY8</accession>
<keyword evidence="1" id="KW-1133">Transmembrane helix</keyword>
<comment type="caution">
    <text evidence="2">The sequence shown here is derived from an EMBL/GenBank/DDBJ whole genome shotgun (WGS) entry which is preliminary data.</text>
</comment>